<dbReference type="InterPro" id="IPR000524">
    <property type="entry name" value="Tscrpt_reg_HTH_GntR"/>
</dbReference>
<dbReference type="PROSITE" id="PS50949">
    <property type="entry name" value="HTH_GNTR"/>
    <property type="match status" value="1"/>
</dbReference>
<evidence type="ECO:0000259" key="4">
    <source>
        <dbReference type="PROSITE" id="PS50949"/>
    </source>
</evidence>
<dbReference type="RefSeq" id="WP_318598077.1">
    <property type="nucleotide sequence ID" value="NZ_JAWSTH010000039.1"/>
</dbReference>
<dbReference type="Gene3D" id="1.20.120.530">
    <property type="entry name" value="GntR ligand-binding domain-like"/>
    <property type="match status" value="1"/>
</dbReference>
<dbReference type="SUPFAM" id="SSF48008">
    <property type="entry name" value="GntR ligand-binding domain-like"/>
    <property type="match status" value="1"/>
</dbReference>
<dbReference type="SMART" id="SM00895">
    <property type="entry name" value="FCD"/>
    <property type="match status" value="1"/>
</dbReference>
<keyword evidence="1" id="KW-0805">Transcription regulation</keyword>
<evidence type="ECO:0000313" key="6">
    <source>
        <dbReference type="Proteomes" id="UP001284601"/>
    </source>
</evidence>
<evidence type="ECO:0000256" key="1">
    <source>
        <dbReference type="ARBA" id="ARBA00023015"/>
    </source>
</evidence>
<evidence type="ECO:0000256" key="2">
    <source>
        <dbReference type="ARBA" id="ARBA00023125"/>
    </source>
</evidence>
<dbReference type="Pfam" id="PF07729">
    <property type="entry name" value="FCD"/>
    <property type="match status" value="1"/>
</dbReference>
<keyword evidence="6" id="KW-1185">Reference proteome</keyword>
<dbReference type="InterPro" id="IPR008920">
    <property type="entry name" value="TF_FadR/GntR_C"/>
</dbReference>
<reference evidence="6" key="1">
    <citation type="submission" date="2023-07" db="EMBL/GenBank/DDBJ databases">
        <title>Conexibacter stalactiti sp. nov., isolated from stalactites in a lava cave and emended description of the genus Conexibacter.</title>
        <authorList>
            <person name="Lee S.D."/>
        </authorList>
    </citation>
    <scope>NUCLEOTIDE SEQUENCE [LARGE SCALE GENOMIC DNA]</scope>
    <source>
        <strain evidence="6">KCTC 39840</strain>
    </source>
</reference>
<dbReference type="InterPro" id="IPR011711">
    <property type="entry name" value="GntR_C"/>
</dbReference>
<keyword evidence="3" id="KW-0804">Transcription</keyword>
<dbReference type="PANTHER" id="PTHR43537">
    <property type="entry name" value="TRANSCRIPTIONAL REGULATOR, GNTR FAMILY"/>
    <property type="match status" value="1"/>
</dbReference>
<dbReference type="EMBL" id="JAWSTH010000039">
    <property type="protein sequence ID" value="MDW5595739.1"/>
    <property type="molecule type" value="Genomic_DNA"/>
</dbReference>
<feature type="domain" description="HTH gntR-type" evidence="4">
    <location>
        <begin position="12"/>
        <end position="79"/>
    </location>
</feature>
<protein>
    <submittedName>
        <fullName evidence="5">GntR family transcriptional regulator</fullName>
    </submittedName>
</protein>
<comment type="caution">
    <text evidence="5">The sequence shown here is derived from an EMBL/GenBank/DDBJ whole genome shotgun (WGS) entry which is preliminary data.</text>
</comment>
<dbReference type="Proteomes" id="UP001284601">
    <property type="component" value="Unassembled WGS sequence"/>
</dbReference>
<dbReference type="SUPFAM" id="SSF46785">
    <property type="entry name" value="Winged helix' DNA-binding domain"/>
    <property type="match status" value="1"/>
</dbReference>
<organism evidence="5 6">
    <name type="scientific">Conexibacter stalactiti</name>
    <dbReference type="NCBI Taxonomy" id="1940611"/>
    <lineage>
        <taxon>Bacteria</taxon>
        <taxon>Bacillati</taxon>
        <taxon>Actinomycetota</taxon>
        <taxon>Thermoleophilia</taxon>
        <taxon>Solirubrobacterales</taxon>
        <taxon>Conexibacteraceae</taxon>
        <taxon>Conexibacter</taxon>
    </lineage>
</organism>
<dbReference type="InterPro" id="IPR036390">
    <property type="entry name" value="WH_DNA-bd_sf"/>
</dbReference>
<accession>A0ABU4HSM1</accession>
<evidence type="ECO:0000256" key="3">
    <source>
        <dbReference type="ARBA" id="ARBA00023163"/>
    </source>
</evidence>
<name>A0ABU4HSM1_9ACTN</name>
<proteinExistence type="predicted"/>
<gene>
    <name evidence="5" type="ORF">R7226_15420</name>
</gene>
<dbReference type="SMART" id="SM00345">
    <property type="entry name" value="HTH_GNTR"/>
    <property type="match status" value="1"/>
</dbReference>
<keyword evidence="2" id="KW-0238">DNA-binding</keyword>
<dbReference type="Pfam" id="PF00392">
    <property type="entry name" value="GntR"/>
    <property type="match status" value="1"/>
</dbReference>
<evidence type="ECO:0000313" key="5">
    <source>
        <dbReference type="EMBL" id="MDW5595739.1"/>
    </source>
</evidence>
<dbReference type="Gene3D" id="1.10.10.10">
    <property type="entry name" value="Winged helix-like DNA-binding domain superfamily/Winged helix DNA-binding domain"/>
    <property type="match status" value="1"/>
</dbReference>
<dbReference type="CDD" id="cd07377">
    <property type="entry name" value="WHTH_GntR"/>
    <property type="match status" value="1"/>
</dbReference>
<sequence>MQPLSTPPSSGRSAVDEAVATLRSRVLDGVLGPGARIVEEQAAAELGVSRHTLRAAMRQLVSDGLLRHEPHRGVHVPILTAEDITDVFRIRALLEHEAMRDVASRAYCPPDAVAALAALESLGDDAGWHEVVEYDRAFHRALIDAAGSVRISRTYAATEAEIVFCLVQLRPHYDRPVEVAREHRELLEPVAAGDVRKAQRLLDVHLRDAERNLLGSLPGVRAGSVSPDSTT</sequence>
<dbReference type="InterPro" id="IPR036388">
    <property type="entry name" value="WH-like_DNA-bd_sf"/>
</dbReference>
<dbReference type="PANTHER" id="PTHR43537:SF45">
    <property type="entry name" value="GNTR FAMILY REGULATORY PROTEIN"/>
    <property type="match status" value="1"/>
</dbReference>